<sequence length="885" mass="97500">MRFLSLVLLLGLSGVVRGAEPPMWWAFEPITRPKVPDRTHPVDHFILARLGDKALSLAPGADRRTLIRRVTFGLTGLPPTPEEVEAFVSDSDANAYEKVVDRLLASPAYGERFARLWMDAVHFAETHGHDQDRVRPNAWRYRDYLIAAFNADTPYSRFVREQIAADVLFPDEPKLVPALGFLAAGPWDESSLRDIREDSIDREIGRYLDRDDIVTTVMNTFAGLTVQCARCHDHKFDPIPQDDYYRLQAVFAGVGRGDVPFEADANARQKRRAALATLAAIARNDPALELNTPELKKAVAAWEVRHSGAGITWTVPEFTRIASGGSTLSRQKDGSVRSEGTRPEKDTYALVARVKGQRVTAVRLELLTDDALPHRGPGRQDNGNLHLSEFTVTAAGKSVKIRSANADFDQAGWTAAHAIDGNTSTAWGIYPQVGQPHEAVFELAEPVGGEGEAELTFALDQLHGGGHLIGRFRISVTDAALPVKASAVPPALRAILATPAAKRSEQQARALALHVLKEQTTEALGALPAPAMVYAAAPNFVTDGTHRPTPTPREVHVLKRGDIRKPGDRAEPGALSLLPKLSGEFGLPKGHTEADRRAALAKWLTDANNPLTRRVMANRVWQWHFGTGLVGTANDFGKMGQQPTHPELLDFLASELANPDPSGGHKPPVSASLKYLHRLIVTSATYKQVSTSRPDGMKADEDNKLLWRQNRTRLDAEQVRDAILAISGRLDRTMGGPSDRQFDLKPGIHVTPVVDYGKFDWDRKEGHRRSVYRFVFRTLPDPLVECLDGADASALTPKRSESVTAPQALALLNNEFVLVHAKAMAARLEKHSTERPKQIEYGCRLVWGRAPTAEEAERFAGYTKKHGLANLCRVLFNTNEFLFED</sequence>
<feature type="domain" description="DUF1553" evidence="2">
    <location>
        <begin position="596"/>
        <end position="860"/>
    </location>
</feature>
<evidence type="ECO:0000313" key="4">
    <source>
        <dbReference type="Proteomes" id="UP000503447"/>
    </source>
</evidence>
<dbReference type="KEGG" id="ftj:FTUN_7229"/>
<evidence type="ECO:0000313" key="3">
    <source>
        <dbReference type="EMBL" id="QJW99615.1"/>
    </source>
</evidence>
<dbReference type="PANTHER" id="PTHR35889:SF3">
    <property type="entry name" value="F-BOX DOMAIN-CONTAINING PROTEIN"/>
    <property type="match status" value="1"/>
</dbReference>
<gene>
    <name evidence="3" type="ORF">FTUN_7229</name>
</gene>
<dbReference type="Pfam" id="PF07587">
    <property type="entry name" value="PSD1"/>
    <property type="match status" value="1"/>
</dbReference>
<protein>
    <recommendedName>
        <fullName evidence="5">Cytochrome c domain-containing protein</fullName>
    </recommendedName>
</protein>
<reference evidence="4" key="1">
    <citation type="submission" date="2020-05" db="EMBL/GenBank/DDBJ databases">
        <title>Frigoriglobus tundricola gen. nov., sp. nov., a psychrotolerant cellulolytic planctomycete of the family Gemmataceae with two divergent copies of 16S rRNA gene.</title>
        <authorList>
            <person name="Kulichevskaya I.S."/>
            <person name="Ivanova A.A."/>
            <person name="Naumoff D.G."/>
            <person name="Beletsky A.V."/>
            <person name="Rijpstra W.I.C."/>
            <person name="Sinninghe Damste J.S."/>
            <person name="Mardanov A.V."/>
            <person name="Ravin N.V."/>
            <person name="Dedysh S.N."/>
        </authorList>
    </citation>
    <scope>NUCLEOTIDE SEQUENCE [LARGE SCALE GENOMIC DNA]</scope>
    <source>
        <strain evidence="4">PL17</strain>
    </source>
</reference>
<organism evidence="3 4">
    <name type="scientific">Frigoriglobus tundricola</name>
    <dbReference type="NCBI Taxonomy" id="2774151"/>
    <lineage>
        <taxon>Bacteria</taxon>
        <taxon>Pseudomonadati</taxon>
        <taxon>Planctomycetota</taxon>
        <taxon>Planctomycetia</taxon>
        <taxon>Gemmatales</taxon>
        <taxon>Gemmataceae</taxon>
        <taxon>Frigoriglobus</taxon>
    </lineage>
</organism>
<dbReference type="InterPro" id="IPR011444">
    <property type="entry name" value="DUF1549"/>
</dbReference>
<evidence type="ECO:0000259" key="1">
    <source>
        <dbReference type="Pfam" id="PF07583"/>
    </source>
</evidence>
<dbReference type="AlphaFoldDB" id="A0A6M5Z097"/>
<dbReference type="Pfam" id="PF07583">
    <property type="entry name" value="PSCyt2"/>
    <property type="match status" value="1"/>
</dbReference>
<accession>A0A6M5Z097</accession>
<feature type="domain" description="DUF1549" evidence="1">
    <location>
        <begin position="41"/>
        <end position="254"/>
    </location>
</feature>
<keyword evidence="4" id="KW-1185">Reference proteome</keyword>
<name>A0A6M5Z097_9BACT</name>
<dbReference type="RefSeq" id="WP_171474551.1">
    <property type="nucleotide sequence ID" value="NZ_CP053452.2"/>
</dbReference>
<proteinExistence type="predicted"/>
<dbReference type="PANTHER" id="PTHR35889">
    <property type="entry name" value="CYCLOINULO-OLIGOSACCHARIDE FRUCTANOTRANSFERASE-RELATED"/>
    <property type="match status" value="1"/>
</dbReference>
<evidence type="ECO:0008006" key="5">
    <source>
        <dbReference type="Google" id="ProtNLM"/>
    </source>
</evidence>
<dbReference type="EMBL" id="CP053452">
    <property type="protein sequence ID" value="QJW99615.1"/>
    <property type="molecule type" value="Genomic_DNA"/>
</dbReference>
<dbReference type="InterPro" id="IPR022655">
    <property type="entry name" value="DUF1553"/>
</dbReference>
<dbReference type="Proteomes" id="UP000503447">
    <property type="component" value="Chromosome"/>
</dbReference>
<evidence type="ECO:0000259" key="2">
    <source>
        <dbReference type="Pfam" id="PF07587"/>
    </source>
</evidence>